<evidence type="ECO:0000313" key="3">
    <source>
        <dbReference type="Proteomes" id="UP000095594"/>
    </source>
</evidence>
<protein>
    <submittedName>
        <fullName evidence="2">Cobalamin synthesis protein</fullName>
    </submittedName>
</protein>
<dbReference type="Pfam" id="PF02492">
    <property type="entry name" value="cobW"/>
    <property type="match status" value="1"/>
</dbReference>
<sequence length="207" mass="23965">MKVKLDIVTGFLGSGKSVFINNIIAETITNDEKVVVIQLEDGETKIRKDFINVKTFMYDDEICKLDSFINNTIEESNCTRIIIEYNGTESFEELQYTLSIHNTRKKYKINDIYFIADANVIESYILNMGDFIIPALESSNLILINNCFDKKEDKINEIISLIKKINLNGHILKCENNEDIGNTIMKSNLFSKKRIKRLYMNIRGERN</sequence>
<gene>
    <name evidence="2" type="ORF">ERS852471_01792</name>
</gene>
<dbReference type="InterPro" id="IPR003495">
    <property type="entry name" value="CobW/HypB/UreG_nucleotide-bd"/>
</dbReference>
<proteinExistence type="predicted"/>
<reference evidence="2 3" key="1">
    <citation type="submission" date="2015-09" db="EMBL/GenBank/DDBJ databases">
        <authorList>
            <consortium name="Pathogen Informatics"/>
        </authorList>
    </citation>
    <scope>NUCLEOTIDE SEQUENCE [LARGE SCALE GENOMIC DNA]</scope>
    <source>
        <strain evidence="2 3">2789STDY5834856</strain>
    </source>
</reference>
<dbReference type="AlphaFoldDB" id="A0A174G6T7"/>
<organism evidence="2 3">
    <name type="scientific">Clostridium disporicum</name>
    <dbReference type="NCBI Taxonomy" id="84024"/>
    <lineage>
        <taxon>Bacteria</taxon>
        <taxon>Bacillati</taxon>
        <taxon>Bacillota</taxon>
        <taxon>Clostridia</taxon>
        <taxon>Eubacteriales</taxon>
        <taxon>Clostridiaceae</taxon>
        <taxon>Clostridium</taxon>
    </lineage>
</organism>
<accession>A0A174G6T7</accession>
<evidence type="ECO:0000259" key="1">
    <source>
        <dbReference type="Pfam" id="PF02492"/>
    </source>
</evidence>
<dbReference type="Gene3D" id="3.40.50.300">
    <property type="entry name" value="P-loop containing nucleotide triphosphate hydrolases"/>
    <property type="match status" value="1"/>
</dbReference>
<dbReference type="InterPro" id="IPR027417">
    <property type="entry name" value="P-loop_NTPase"/>
</dbReference>
<name>A0A174G6T7_9CLOT</name>
<dbReference type="OrthoDB" id="9808822at2"/>
<dbReference type="Proteomes" id="UP000095594">
    <property type="component" value="Unassembled WGS sequence"/>
</dbReference>
<dbReference type="EMBL" id="CYZX01000011">
    <property type="protein sequence ID" value="CUO56838.1"/>
    <property type="molecule type" value="Genomic_DNA"/>
</dbReference>
<feature type="domain" description="CobW/HypB/UreG nucleotide-binding" evidence="1">
    <location>
        <begin position="7"/>
        <end position="166"/>
    </location>
</feature>
<dbReference type="RefSeq" id="WP_055265782.1">
    <property type="nucleotide sequence ID" value="NZ_CABIXQ010000011.1"/>
</dbReference>
<evidence type="ECO:0000313" key="2">
    <source>
        <dbReference type="EMBL" id="CUO56838.1"/>
    </source>
</evidence>
<dbReference type="SUPFAM" id="SSF52540">
    <property type="entry name" value="P-loop containing nucleoside triphosphate hydrolases"/>
    <property type="match status" value="1"/>
</dbReference>